<name>A0A4Y2J620_ARAVE</name>
<dbReference type="AlphaFoldDB" id="A0A4Y2J620"/>
<dbReference type="OrthoDB" id="6435517at2759"/>
<keyword evidence="2" id="KW-1185">Reference proteome</keyword>
<dbReference type="Proteomes" id="UP000499080">
    <property type="component" value="Unassembled WGS sequence"/>
</dbReference>
<accession>A0A4Y2J620</accession>
<proteinExistence type="predicted"/>
<protein>
    <submittedName>
        <fullName evidence="1">Uncharacterized protein</fullName>
    </submittedName>
</protein>
<reference evidence="1 2" key="1">
    <citation type="journal article" date="2019" name="Sci. Rep.">
        <title>Orb-weaving spider Araneus ventricosus genome elucidates the spidroin gene catalogue.</title>
        <authorList>
            <person name="Kono N."/>
            <person name="Nakamura H."/>
            <person name="Ohtoshi R."/>
            <person name="Moran D.A.P."/>
            <person name="Shinohara A."/>
            <person name="Yoshida Y."/>
            <person name="Fujiwara M."/>
            <person name="Mori M."/>
            <person name="Tomita M."/>
            <person name="Arakawa K."/>
        </authorList>
    </citation>
    <scope>NUCLEOTIDE SEQUENCE [LARGE SCALE GENOMIC DNA]</scope>
</reference>
<organism evidence="1 2">
    <name type="scientific">Araneus ventricosus</name>
    <name type="common">Orbweaver spider</name>
    <name type="synonym">Epeira ventricosa</name>
    <dbReference type="NCBI Taxonomy" id="182803"/>
    <lineage>
        <taxon>Eukaryota</taxon>
        <taxon>Metazoa</taxon>
        <taxon>Ecdysozoa</taxon>
        <taxon>Arthropoda</taxon>
        <taxon>Chelicerata</taxon>
        <taxon>Arachnida</taxon>
        <taxon>Araneae</taxon>
        <taxon>Araneomorphae</taxon>
        <taxon>Entelegynae</taxon>
        <taxon>Araneoidea</taxon>
        <taxon>Araneidae</taxon>
        <taxon>Araneus</taxon>
    </lineage>
</organism>
<evidence type="ECO:0000313" key="1">
    <source>
        <dbReference type="EMBL" id="GBM84692.1"/>
    </source>
</evidence>
<gene>
    <name evidence="1" type="ORF">AVEN_49842_1</name>
</gene>
<dbReference type="EMBL" id="BGPR01003178">
    <property type="protein sequence ID" value="GBM84692.1"/>
    <property type="molecule type" value="Genomic_DNA"/>
</dbReference>
<comment type="caution">
    <text evidence="1">The sequence shown here is derived from an EMBL/GenBank/DDBJ whole genome shotgun (WGS) entry which is preliminary data.</text>
</comment>
<sequence>MTRKARKKSYLRLNNRAMMMIISKLKKKLETCLKVEYDNLNDKNLSIDKETDITKQKELIPVLPKAIEKHDIELLKFDTDTGKPVTSDSLRLQILKLGSIYFKNSESPFLPKNNRSMNKSWFKRKLGNDCGEGIARSWLVIFPS</sequence>
<evidence type="ECO:0000313" key="2">
    <source>
        <dbReference type="Proteomes" id="UP000499080"/>
    </source>
</evidence>